<dbReference type="PANTHER" id="PTHR12654:SF0">
    <property type="entry name" value="NON-LYSOSOMAL GLUCOSYLCERAMIDASE"/>
    <property type="match status" value="1"/>
</dbReference>
<name>A0A8J3Q7R9_9ACTN</name>
<dbReference type="InterPro" id="IPR012341">
    <property type="entry name" value="6hp_glycosidase-like_sf"/>
</dbReference>
<sequence>MPLKPDAQAAAFPLGGIGTGNVSIGARGELRDWELANRPAKGARLPFTFFAIRAEPVGGKAVTRVLESRLTGPHEGDQGYDAGRLAGLPRLADSRMHGQYPLLRMDFTDDELAVQVALTAFTPLVPLDADTSGIPGAVLRYTVTNPLEVDADVTIAGSLANPIGIVGYDVHHFPRFAGQPANAWADADGLRGIRFSSDLPDGDLRHGTLALATTDRQTTAKPQWLTGFWQDGVQVFWDDLCADGRLEPETAFSMDDPPYPPWFTKLRVGSLGIAHRLAPGASQDFEFLLTWHFPNRPRAWQGNINLDNTRAGEVVRNHYATEYADAWAVAQRLAKDLPELERHTRAFHGALFGSTLPPEVVDAVSSTLVVLRSTTCFRLEGGTFAAWEGSFDDAGSCEGTCTHVWNYAQTAAFLFPELERDARRTEFVHETRADGRMNFRANSVFGNAPWDFHPAVDGQLGSIVRLYREWRFSGDRDFLAECWPGAQRALEFAFTEWDSDGDGVLDSKQHNTYDIEFYGPNSLANSMFFAALTAGAAMAEEMGDTEAAQRYRDAAQSGAQRMDALLFNGEYYEQKLDDVDARRYQYGSGCLSDQVFGQLLAHVAGLRHILPAEHVRSAVAAVYRHNFRADLTGHHSVQRTYALPGEAGLVLCSWPRGGRPRIPFVYSDEVWTGIEYQVATHLIFEGLVEEGLRLVRAVRERHDGRRRNPFNEVECGNHYARSLASWGLILALSGVDYDAASRTLAFSPRLKNDGLSTIFTTGTGWGELILAPSGAQLRLLGGRLDLNSLTVAHPRHGLLAAGPVRLAAGGAIQLTASDPSDPKDHS</sequence>
<dbReference type="InterPro" id="IPR024462">
    <property type="entry name" value="GH116_N"/>
</dbReference>
<dbReference type="SUPFAM" id="SSF48208">
    <property type="entry name" value="Six-hairpin glycosidases"/>
    <property type="match status" value="1"/>
</dbReference>
<dbReference type="RefSeq" id="WP_203909272.1">
    <property type="nucleotide sequence ID" value="NZ_BONY01000019.1"/>
</dbReference>
<dbReference type="InterPro" id="IPR052566">
    <property type="entry name" value="Non-lysos_glucosylceramidase"/>
</dbReference>
<gene>
    <name evidence="3" type="ORF">Rhe02_34830</name>
</gene>
<protein>
    <recommendedName>
        <fullName evidence="5">Glucosylceramidase</fullName>
    </recommendedName>
</protein>
<dbReference type="InterPro" id="IPR008928">
    <property type="entry name" value="6-hairpin_glycosidase_sf"/>
</dbReference>
<evidence type="ECO:0000259" key="1">
    <source>
        <dbReference type="Pfam" id="PF04685"/>
    </source>
</evidence>
<dbReference type="InterPro" id="IPR006775">
    <property type="entry name" value="GH116_catalytic"/>
</dbReference>
<evidence type="ECO:0000259" key="2">
    <source>
        <dbReference type="Pfam" id="PF12215"/>
    </source>
</evidence>
<comment type="caution">
    <text evidence="3">The sequence shown here is derived from an EMBL/GenBank/DDBJ whole genome shotgun (WGS) entry which is preliminary data.</text>
</comment>
<dbReference type="Pfam" id="PF12215">
    <property type="entry name" value="Glyco_hydr_116N"/>
    <property type="match status" value="1"/>
</dbReference>
<keyword evidence="4" id="KW-1185">Reference proteome</keyword>
<dbReference type="EMBL" id="BONY01000019">
    <property type="protein sequence ID" value="GIH05416.1"/>
    <property type="molecule type" value="Genomic_DNA"/>
</dbReference>
<organism evidence="3 4">
    <name type="scientific">Rhizocola hellebori</name>
    <dbReference type="NCBI Taxonomy" id="1392758"/>
    <lineage>
        <taxon>Bacteria</taxon>
        <taxon>Bacillati</taxon>
        <taxon>Actinomycetota</taxon>
        <taxon>Actinomycetes</taxon>
        <taxon>Micromonosporales</taxon>
        <taxon>Micromonosporaceae</taxon>
        <taxon>Rhizocola</taxon>
    </lineage>
</organism>
<feature type="domain" description="Glycosyl-hydrolase family 116 catalytic region" evidence="1">
    <location>
        <begin position="457"/>
        <end position="728"/>
    </location>
</feature>
<proteinExistence type="predicted"/>
<evidence type="ECO:0000313" key="4">
    <source>
        <dbReference type="Proteomes" id="UP000612899"/>
    </source>
</evidence>
<dbReference type="GO" id="GO:0008422">
    <property type="term" value="F:beta-glucosidase activity"/>
    <property type="evidence" value="ECO:0007669"/>
    <property type="project" value="TreeGrafter"/>
</dbReference>
<dbReference type="Proteomes" id="UP000612899">
    <property type="component" value="Unassembled WGS sequence"/>
</dbReference>
<reference evidence="3" key="1">
    <citation type="submission" date="2021-01" db="EMBL/GenBank/DDBJ databases">
        <title>Whole genome shotgun sequence of Rhizocola hellebori NBRC 109834.</title>
        <authorList>
            <person name="Komaki H."/>
            <person name="Tamura T."/>
        </authorList>
    </citation>
    <scope>NUCLEOTIDE SEQUENCE</scope>
    <source>
        <strain evidence="3">NBRC 109834</strain>
    </source>
</reference>
<feature type="domain" description="Glycosyl-hydrolase family 116 N-terminal" evidence="2">
    <location>
        <begin position="11"/>
        <end position="337"/>
    </location>
</feature>
<dbReference type="Gene3D" id="1.50.10.10">
    <property type="match status" value="1"/>
</dbReference>
<evidence type="ECO:0008006" key="5">
    <source>
        <dbReference type="Google" id="ProtNLM"/>
    </source>
</evidence>
<dbReference type="AlphaFoldDB" id="A0A8J3Q7R9"/>
<dbReference type="GO" id="GO:0005975">
    <property type="term" value="P:carbohydrate metabolic process"/>
    <property type="evidence" value="ECO:0007669"/>
    <property type="project" value="InterPro"/>
</dbReference>
<dbReference type="Pfam" id="PF04685">
    <property type="entry name" value="DUF608"/>
    <property type="match status" value="1"/>
</dbReference>
<dbReference type="PANTHER" id="PTHR12654">
    <property type="entry name" value="BILE ACID BETA-GLUCOSIDASE-RELATED"/>
    <property type="match status" value="1"/>
</dbReference>
<accession>A0A8J3Q7R9</accession>
<evidence type="ECO:0000313" key="3">
    <source>
        <dbReference type="EMBL" id="GIH05416.1"/>
    </source>
</evidence>